<comment type="caution">
    <text evidence="4">The sequence shown here is derived from an EMBL/GenBank/DDBJ whole genome shotgun (WGS) entry which is preliminary data.</text>
</comment>
<sequence length="154" mass="16756">MKKIILLFLLLASIVNASAQELPKQEVEQTCEVKPDPAFIQSLQGQVPGLNITPGQTGTNNFHVCRFPSSAPPKDPLYVLDGLPVDQEIIITINPEDIASISVLKDAAATSIYGSKAAGGLIIIQTKNGLTKRELRKLKRQQKRDAKEQAKALK</sequence>
<evidence type="ECO:0000256" key="1">
    <source>
        <dbReference type="PROSITE-ProRule" id="PRU01360"/>
    </source>
</evidence>
<dbReference type="Proteomes" id="UP001464555">
    <property type="component" value="Unassembled WGS sequence"/>
</dbReference>
<evidence type="ECO:0000313" key="4">
    <source>
        <dbReference type="EMBL" id="MEL1243239.1"/>
    </source>
</evidence>
<dbReference type="RefSeq" id="WP_341695564.1">
    <property type="nucleotide sequence ID" value="NZ_JBBYHR010000002.1"/>
</dbReference>
<keyword evidence="5" id="KW-1185">Reference proteome</keyword>
<keyword evidence="4" id="KW-0675">Receptor</keyword>
<evidence type="ECO:0000256" key="2">
    <source>
        <dbReference type="SAM" id="SignalP"/>
    </source>
</evidence>
<feature type="domain" description="TonB-dependent receptor plug" evidence="3">
    <location>
        <begin position="33"/>
        <end position="120"/>
    </location>
</feature>
<dbReference type="Gene3D" id="2.170.130.10">
    <property type="entry name" value="TonB-dependent receptor, plug domain"/>
    <property type="match status" value="1"/>
</dbReference>
<comment type="subcellular location">
    <subcellularLocation>
        <location evidence="1">Cell outer membrane</location>
        <topology evidence="1">Multi-pass membrane protein</topology>
    </subcellularLocation>
</comment>
<dbReference type="InterPro" id="IPR012910">
    <property type="entry name" value="Plug_dom"/>
</dbReference>
<evidence type="ECO:0000313" key="5">
    <source>
        <dbReference type="Proteomes" id="UP001464555"/>
    </source>
</evidence>
<proteinExistence type="inferred from homology"/>
<dbReference type="InterPro" id="IPR039426">
    <property type="entry name" value="TonB-dep_rcpt-like"/>
</dbReference>
<gene>
    <name evidence="4" type="ORF">AAEO56_03100</name>
</gene>
<name>A0ABU9HT15_9FLAO</name>
<comment type="similarity">
    <text evidence="1">Belongs to the TonB-dependent receptor family.</text>
</comment>
<dbReference type="EMBL" id="JBBYHR010000002">
    <property type="protein sequence ID" value="MEL1243239.1"/>
    <property type="molecule type" value="Genomic_DNA"/>
</dbReference>
<accession>A0ABU9HT15</accession>
<keyword evidence="1" id="KW-0472">Membrane</keyword>
<keyword evidence="2" id="KW-0732">Signal</keyword>
<organism evidence="4 5">
    <name type="scientific">Flavobacterium arundinis</name>
    <dbReference type="NCBI Taxonomy" id="3139143"/>
    <lineage>
        <taxon>Bacteria</taxon>
        <taxon>Pseudomonadati</taxon>
        <taxon>Bacteroidota</taxon>
        <taxon>Flavobacteriia</taxon>
        <taxon>Flavobacteriales</taxon>
        <taxon>Flavobacteriaceae</taxon>
        <taxon>Flavobacterium</taxon>
    </lineage>
</organism>
<protein>
    <submittedName>
        <fullName evidence="4">TonB-dependent receptor plug domain-containing protein</fullName>
    </submittedName>
</protein>
<reference evidence="4 5" key="1">
    <citation type="submission" date="2024-04" db="EMBL/GenBank/DDBJ databases">
        <title>Flavobacterium sp. DGU11 16S ribosomal RNA gene Genome sequencing and assembly.</title>
        <authorList>
            <person name="Park S."/>
        </authorList>
    </citation>
    <scope>NUCLEOTIDE SEQUENCE [LARGE SCALE GENOMIC DNA]</scope>
    <source>
        <strain evidence="4 5">DGU11</strain>
    </source>
</reference>
<feature type="signal peptide" evidence="2">
    <location>
        <begin position="1"/>
        <end position="19"/>
    </location>
</feature>
<feature type="chain" id="PRO_5045569980" evidence="2">
    <location>
        <begin position="20"/>
        <end position="154"/>
    </location>
</feature>
<keyword evidence="1" id="KW-0813">Transport</keyword>
<dbReference type="PROSITE" id="PS52016">
    <property type="entry name" value="TONB_DEPENDENT_REC_3"/>
    <property type="match status" value="1"/>
</dbReference>
<keyword evidence="1" id="KW-0998">Cell outer membrane</keyword>
<dbReference type="InterPro" id="IPR037066">
    <property type="entry name" value="Plug_dom_sf"/>
</dbReference>
<dbReference type="NCBIfam" id="TIGR04057">
    <property type="entry name" value="SusC_RagA_signa"/>
    <property type="match status" value="1"/>
</dbReference>
<evidence type="ECO:0000259" key="3">
    <source>
        <dbReference type="Pfam" id="PF07715"/>
    </source>
</evidence>
<keyword evidence="1" id="KW-1134">Transmembrane beta strand</keyword>
<dbReference type="InterPro" id="IPR023997">
    <property type="entry name" value="TonB-dep_OMP_SusC/RagA_CS"/>
</dbReference>
<dbReference type="Pfam" id="PF07715">
    <property type="entry name" value="Plug"/>
    <property type="match status" value="1"/>
</dbReference>
<keyword evidence="1" id="KW-0812">Transmembrane</keyword>
<dbReference type="SUPFAM" id="SSF56935">
    <property type="entry name" value="Porins"/>
    <property type="match status" value="1"/>
</dbReference>